<dbReference type="OrthoDB" id="9803735at2"/>
<dbReference type="InterPro" id="IPR036388">
    <property type="entry name" value="WH-like_DNA-bd_sf"/>
</dbReference>
<dbReference type="InterPro" id="IPR005119">
    <property type="entry name" value="LysR_subst-bd"/>
</dbReference>
<dbReference type="FunFam" id="1.10.10.10:FF:000001">
    <property type="entry name" value="LysR family transcriptional regulator"/>
    <property type="match status" value="1"/>
</dbReference>
<dbReference type="Pfam" id="PF00126">
    <property type="entry name" value="HTH_1"/>
    <property type="match status" value="1"/>
</dbReference>
<evidence type="ECO:0000256" key="3">
    <source>
        <dbReference type="ARBA" id="ARBA00023125"/>
    </source>
</evidence>
<dbReference type="PROSITE" id="PS50931">
    <property type="entry name" value="HTH_LYSR"/>
    <property type="match status" value="1"/>
</dbReference>
<dbReference type="Pfam" id="PF03466">
    <property type="entry name" value="LysR_substrate"/>
    <property type="match status" value="1"/>
</dbReference>
<evidence type="ECO:0000259" key="5">
    <source>
        <dbReference type="PROSITE" id="PS50931"/>
    </source>
</evidence>
<dbReference type="InterPro" id="IPR037404">
    <property type="entry name" value="IlvY_PBP2"/>
</dbReference>
<protein>
    <submittedName>
        <fullName evidence="6">Transcriptional regulator IlvY</fullName>
    </submittedName>
</protein>
<dbReference type="GO" id="GO:0003700">
    <property type="term" value="F:DNA-binding transcription factor activity"/>
    <property type="evidence" value="ECO:0007669"/>
    <property type="project" value="InterPro"/>
</dbReference>
<dbReference type="RefSeq" id="WP_070118954.1">
    <property type="nucleotide sequence ID" value="NZ_MASR01000003.1"/>
</dbReference>
<comment type="caution">
    <text evidence="6">The sequence shown here is derived from an EMBL/GenBank/DDBJ whole genome shotgun (WGS) entry which is preliminary data.</text>
</comment>
<keyword evidence="7" id="KW-1185">Reference proteome</keyword>
<keyword evidence="2" id="KW-0805">Transcription regulation</keyword>
<dbReference type="PANTHER" id="PTHR30126">
    <property type="entry name" value="HTH-TYPE TRANSCRIPTIONAL REGULATOR"/>
    <property type="match status" value="1"/>
</dbReference>
<dbReference type="CDD" id="cd08430">
    <property type="entry name" value="PBP2_IlvY"/>
    <property type="match status" value="1"/>
</dbReference>
<dbReference type="AlphaFoldDB" id="A0A1E8CF38"/>
<evidence type="ECO:0000256" key="4">
    <source>
        <dbReference type="ARBA" id="ARBA00023163"/>
    </source>
</evidence>
<keyword evidence="4" id="KW-0804">Transcription</keyword>
<feature type="domain" description="HTH lysR-type" evidence="5">
    <location>
        <begin position="1"/>
        <end position="58"/>
    </location>
</feature>
<dbReference type="SUPFAM" id="SSF46785">
    <property type="entry name" value="Winged helix' DNA-binding domain"/>
    <property type="match status" value="1"/>
</dbReference>
<dbReference type="NCBIfam" id="NF008722">
    <property type="entry name" value="PRK11716.1"/>
    <property type="match status" value="1"/>
</dbReference>
<sequence>MDLKDLRLFLHLSKTLHFARSSKELHISPSGLTRAIQRLEEEFGVALFERDNRTVRLTAAGLQLRDYAVQTLDQLLQLKADLQRSGDGLRGSLSLFCSVTASYSFLHELLQQFRAVYPQVELQLHTGDSALALERVMAGQDDIAIAAMPDRLPDSLAFLPLGESPLVCIGPTLPCPVRHALEQARASGDYDWQALPVIMPETGLARSRLEQWFAQRGQKPRVYAQVSGHEAMVSMVSLGCGVAVVPRVVVDNSPVSDRIEVLPVMHELRPFTVGLCARRRKFVNPLVNALWQVAAAGQQ</sequence>
<dbReference type="InterPro" id="IPR000847">
    <property type="entry name" value="LysR_HTH_N"/>
</dbReference>
<dbReference type="Gene3D" id="1.10.10.10">
    <property type="entry name" value="Winged helix-like DNA-binding domain superfamily/Winged helix DNA-binding domain"/>
    <property type="match status" value="1"/>
</dbReference>
<dbReference type="EMBL" id="MASR01000003">
    <property type="protein sequence ID" value="OFE11019.1"/>
    <property type="molecule type" value="Genomic_DNA"/>
</dbReference>
<dbReference type="Gene3D" id="3.40.190.10">
    <property type="entry name" value="Periplasmic binding protein-like II"/>
    <property type="match status" value="2"/>
</dbReference>
<keyword evidence="3" id="KW-0238">DNA-binding</keyword>
<organism evidence="6 7">
    <name type="scientific">Pseudohongiella acticola</name>
    <dbReference type="NCBI Taxonomy" id="1524254"/>
    <lineage>
        <taxon>Bacteria</taxon>
        <taxon>Pseudomonadati</taxon>
        <taxon>Pseudomonadota</taxon>
        <taxon>Gammaproteobacteria</taxon>
        <taxon>Pseudomonadales</taxon>
        <taxon>Pseudohongiellaceae</taxon>
        <taxon>Pseudohongiella</taxon>
    </lineage>
</organism>
<dbReference type="InterPro" id="IPR036390">
    <property type="entry name" value="WH_DNA-bd_sf"/>
</dbReference>
<dbReference type="Proteomes" id="UP000175669">
    <property type="component" value="Unassembled WGS sequence"/>
</dbReference>
<dbReference type="SUPFAM" id="SSF53850">
    <property type="entry name" value="Periplasmic binding protein-like II"/>
    <property type="match status" value="1"/>
</dbReference>
<dbReference type="PANTHER" id="PTHR30126:SF81">
    <property type="entry name" value="HTH-TYPE TRANSCRIPTIONAL REGULATOR ILVY"/>
    <property type="match status" value="1"/>
</dbReference>
<dbReference type="PRINTS" id="PR00039">
    <property type="entry name" value="HTHLYSR"/>
</dbReference>
<evidence type="ECO:0000256" key="2">
    <source>
        <dbReference type="ARBA" id="ARBA00023015"/>
    </source>
</evidence>
<gene>
    <name evidence="6" type="ORF">PHACT_14195</name>
</gene>
<reference evidence="7" key="1">
    <citation type="submission" date="2016-07" db="EMBL/GenBank/DDBJ databases">
        <authorList>
            <person name="Florea S."/>
            <person name="Webb J.S."/>
            <person name="Jaromczyk J."/>
            <person name="Schardl C.L."/>
        </authorList>
    </citation>
    <scope>NUCLEOTIDE SEQUENCE [LARGE SCALE GENOMIC DNA]</scope>
    <source>
        <strain evidence="7">KCTC 42131</strain>
    </source>
</reference>
<evidence type="ECO:0000313" key="7">
    <source>
        <dbReference type="Proteomes" id="UP000175669"/>
    </source>
</evidence>
<name>A0A1E8CF38_9GAMM</name>
<dbReference type="GO" id="GO:0000976">
    <property type="term" value="F:transcription cis-regulatory region binding"/>
    <property type="evidence" value="ECO:0007669"/>
    <property type="project" value="TreeGrafter"/>
</dbReference>
<proteinExistence type="inferred from homology"/>
<comment type="similarity">
    <text evidence="1">Belongs to the LysR transcriptional regulatory family.</text>
</comment>
<evidence type="ECO:0000256" key="1">
    <source>
        <dbReference type="ARBA" id="ARBA00009437"/>
    </source>
</evidence>
<evidence type="ECO:0000313" key="6">
    <source>
        <dbReference type="EMBL" id="OFE11019.1"/>
    </source>
</evidence>
<dbReference type="STRING" id="1524254.PHACT_14195"/>
<accession>A0A1E8CF38</accession>